<comment type="subcellular location">
    <subcellularLocation>
        <location evidence="1">Nucleus</location>
    </subcellularLocation>
</comment>
<evidence type="ECO:0000256" key="1">
    <source>
        <dbReference type="ARBA" id="ARBA00004123"/>
    </source>
</evidence>
<name>A0A553PH82_TIGCA</name>
<evidence type="ECO:0000259" key="9">
    <source>
        <dbReference type="PROSITE" id="PS50157"/>
    </source>
</evidence>
<organism evidence="10 11">
    <name type="scientific">Tigriopus californicus</name>
    <name type="common">Marine copepod</name>
    <dbReference type="NCBI Taxonomy" id="6832"/>
    <lineage>
        <taxon>Eukaryota</taxon>
        <taxon>Metazoa</taxon>
        <taxon>Ecdysozoa</taxon>
        <taxon>Arthropoda</taxon>
        <taxon>Crustacea</taxon>
        <taxon>Multicrustacea</taxon>
        <taxon>Hexanauplia</taxon>
        <taxon>Copepoda</taxon>
        <taxon>Harpacticoida</taxon>
        <taxon>Harpacticidae</taxon>
        <taxon>Tigriopus</taxon>
    </lineage>
</organism>
<keyword evidence="6" id="KW-0539">Nucleus</keyword>
<keyword evidence="11" id="KW-1185">Reference proteome</keyword>
<reference evidence="10 11" key="1">
    <citation type="journal article" date="2018" name="Nat. Ecol. Evol.">
        <title>Genomic signatures of mitonuclear coevolution across populations of Tigriopus californicus.</title>
        <authorList>
            <person name="Barreto F.S."/>
            <person name="Watson E.T."/>
            <person name="Lima T.G."/>
            <person name="Willett C.S."/>
            <person name="Edmands S."/>
            <person name="Li W."/>
            <person name="Burton R.S."/>
        </authorList>
    </citation>
    <scope>NUCLEOTIDE SEQUENCE [LARGE SCALE GENOMIC DNA]</scope>
    <source>
        <strain evidence="10 11">San Diego</strain>
    </source>
</reference>
<dbReference type="Proteomes" id="UP000318571">
    <property type="component" value="Chromosome 5"/>
</dbReference>
<feature type="domain" description="C2H2-type" evidence="9">
    <location>
        <begin position="149"/>
        <end position="177"/>
    </location>
</feature>
<dbReference type="InterPro" id="IPR050527">
    <property type="entry name" value="Snail/Krueppel_Znf"/>
</dbReference>
<keyword evidence="2" id="KW-0479">Metal-binding</keyword>
<protein>
    <recommendedName>
        <fullName evidence="9">C2H2-type domain-containing protein</fullName>
    </recommendedName>
</protein>
<dbReference type="FunFam" id="3.30.160.60:FF:000100">
    <property type="entry name" value="Zinc finger 45-like"/>
    <property type="match status" value="1"/>
</dbReference>
<evidence type="ECO:0000313" key="11">
    <source>
        <dbReference type="Proteomes" id="UP000318571"/>
    </source>
</evidence>
<sequence length="208" mass="22459">MNGNHPTTVYLITEPSPLILNSMSVAGTATVGGVDPLFSQATPTHHPPPLSLSLPLSLPAGGGMPAFKGRGGPSNTVTLEYSDVNNRPCLANQTNHPPRPLVMPEWPKTPQIIKELHAGRHFCGLCGKSLANSWGLVTHIKTVHGEKTFNCDLCTRAFKRPDHLNKHVRTIHTTPKTCSRCGLVCSGKEGLVRHNKSRSCQGLKKAKK</sequence>
<dbReference type="GO" id="GO:0000978">
    <property type="term" value="F:RNA polymerase II cis-regulatory region sequence-specific DNA binding"/>
    <property type="evidence" value="ECO:0007669"/>
    <property type="project" value="TreeGrafter"/>
</dbReference>
<evidence type="ECO:0000313" key="10">
    <source>
        <dbReference type="EMBL" id="TRY77043.1"/>
    </source>
</evidence>
<dbReference type="Gene3D" id="3.30.160.60">
    <property type="entry name" value="Classic Zinc Finger"/>
    <property type="match status" value="1"/>
</dbReference>
<dbReference type="SUPFAM" id="SSF57667">
    <property type="entry name" value="beta-beta-alpha zinc fingers"/>
    <property type="match status" value="1"/>
</dbReference>
<dbReference type="EMBL" id="VCGU01000004">
    <property type="protein sequence ID" value="TRY77043.1"/>
    <property type="molecule type" value="Genomic_DNA"/>
</dbReference>
<dbReference type="PANTHER" id="PTHR24388">
    <property type="entry name" value="ZINC FINGER PROTEIN"/>
    <property type="match status" value="1"/>
</dbReference>
<gene>
    <name evidence="10" type="ORF">TCAL_03856</name>
</gene>
<dbReference type="OrthoDB" id="10072647at2759"/>
<dbReference type="InterPro" id="IPR036236">
    <property type="entry name" value="Znf_C2H2_sf"/>
</dbReference>
<feature type="domain" description="C2H2-type" evidence="9">
    <location>
        <begin position="121"/>
        <end position="148"/>
    </location>
</feature>
<evidence type="ECO:0000256" key="3">
    <source>
        <dbReference type="ARBA" id="ARBA00022737"/>
    </source>
</evidence>
<dbReference type="InterPro" id="IPR013087">
    <property type="entry name" value="Znf_C2H2_type"/>
</dbReference>
<dbReference type="AlphaFoldDB" id="A0A553PH82"/>
<proteinExistence type="inferred from homology"/>
<evidence type="ECO:0000256" key="5">
    <source>
        <dbReference type="ARBA" id="ARBA00022833"/>
    </source>
</evidence>
<evidence type="ECO:0000256" key="6">
    <source>
        <dbReference type="ARBA" id="ARBA00023242"/>
    </source>
</evidence>
<evidence type="ECO:0000256" key="7">
    <source>
        <dbReference type="ARBA" id="ARBA00037948"/>
    </source>
</evidence>
<dbReference type="Pfam" id="PF00096">
    <property type="entry name" value="zf-C2H2"/>
    <property type="match status" value="2"/>
</dbReference>
<dbReference type="GO" id="GO:0005634">
    <property type="term" value="C:nucleus"/>
    <property type="evidence" value="ECO:0007669"/>
    <property type="project" value="UniProtKB-SubCell"/>
</dbReference>
<dbReference type="PROSITE" id="PS00028">
    <property type="entry name" value="ZINC_FINGER_C2H2_1"/>
    <property type="match status" value="1"/>
</dbReference>
<keyword evidence="4 8" id="KW-0863">Zinc-finger</keyword>
<evidence type="ECO:0000256" key="4">
    <source>
        <dbReference type="ARBA" id="ARBA00022771"/>
    </source>
</evidence>
<dbReference type="PROSITE" id="PS50157">
    <property type="entry name" value="ZINC_FINGER_C2H2_2"/>
    <property type="match status" value="2"/>
</dbReference>
<keyword evidence="3" id="KW-0677">Repeat</keyword>
<keyword evidence="5" id="KW-0862">Zinc</keyword>
<dbReference type="GO" id="GO:0008270">
    <property type="term" value="F:zinc ion binding"/>
    <property type="evidence" value="ECO:0007669"/>
    <property type="project" value="UniProtKB-KW"/>
</dbReference>
<dbReference type="PANTHER" id="PTHR24388:SF54">
    <property type="entry name" value="PROTEIN ESCARGOT"/>
    <property type="match status" value="1"/>
</dbReference>
<comment type="similarity">
    <text evidence="7">Belongs to the snail C2H2-type zinc-finger protein family.</text>
</comment>
<evidence type="ECO:0000256" key="8">
    <source>
        <dbReference type="PROSITE-ProRule" id="PRU00042"/>
    </source>
</evidence>
<dbReference type="GO" id="GO:0000981">
    <property type="term" value="F:DNA-binding transcription factor activity, RNA polymerase II-specific"/>
    <property type="evidence" value="ECO:0007669"/>
    <property type="project" value="TreeGrafter"/>
</dbReference>
<evidence type="ECO:0000256" key="2">
    <source>
        <dbReference type="ARBA" id="ARBA00022723"/>
    </source>
</evidence>
<accession>A0A553PH82</accession>
<dbReference type="SMART" id="SM00355">
    <property type="entry name" value="ZnF_C2H2"/>
    <property type="match status" value="3"/>
</dbReference>
<comment type="caution">
    <text evidence="10">The sequence shown here is derived from an EMBL/GenBank/DDBJ whole genome shotgun (WGS) entry which is preliminary data.</text>
</comment>